<dbReference type="AlphaFoldDB" id="A0A6J7KBL3"/>
<keyword evidence="2" id="KW-0819">tRNA processing</keyword>
<dbReference type="GO" id="GO:1990481">
    <property type="term" value="P:mRNA pseudouridine synthesis"/>
    <property type="evidence" value="ECO:0007669"/>
    <property type="project" value="TreeGrafter"/>
</dbReference>
<sequence length="288" mass="30574">MQGFALINKASGLTSHDVVAQARKQFGTKKVGHAGTLDPMATGVLVLGIGSATRLLQYVVDGSKRYEATIRLGQSTHTDDREGEVLATADASKLSDDEITSALANFVGKIQQKPSSVSAIKIDGKRAHQRVRDGEVVDIPARDVEVMDIQVQSIDKSGEFIDMKVAITCSAGTYIRAIARDLGDVLKVGGHLTTLHRTLVSPFDISECTELKQSELISVASAISRILPIRTIDLAQANEISFGRAIAASNQVGPVAALDQAGEFVALLLDKEQSGKTVATPTLVAVKE</sequence>
<dbReference type="Gene3D" id="3.30.2350.10">
    <property type="entry name" value="Pseudouridine synthase"/>
    <property type="match status" value="1"/>
</dbReference>
<dbReference type="InterPro" id="IPR036974">
    <property type="entry name" value="PUA_sf"/>
</dbReference>
<proteinExistence type="inferred from homology"/>
<dbReference type="NCBIfam" id="TIGR00431">
    <property type="entry name" value="TruB"/>
    <property type="match status" value="1"/>
</dbReference>
<accession>A0A6J7KBL3</accession>
<dbReference type="GO" id="GO:0160148">
    <property type="term" value="F:tRNA pseudouridine(55) synthase activity"/>
    <property type="evidence" value="ECO:0007669"/>
    <property type="project" value="UniProtKB-EC"/>
</dbReference>
<evidence type="ECO:0000256" key="2">
    <source>
        <dbReference type="ARBA" id="ARBA00022694"/>
    </source>
</evidence>
<dbReference type="InterPro" id="IPR020103">
    <property type="entry name" value="PsdUridine_synth_cat_dom_sf"/>
</dbReference>
<evidence type="ECO:0000259" key="5">
    <source>
        <dbReference type="Pfam" id="PF09142"/>
    </source>
</evidence>
<dbReference type="SUPFAM" id="SSF55120">
    <property type="entry name" value="Pseudouridine synthase"/>
    <property type="match status" value="1"/>
</dbReference>
<evidence type="ECO:0000313" key="7">
    <source>
        <dbReference type="EMBL" id="CAB4951642.1"/>
    </source>
</evidence>
<protein>
    <recommendedName>
        <fullName evidence="1">tRNA pseudouridine(55) synthase</fullName>
        <ecNumber evidence="1">5.4.99.25</ecNumber>
    </recommendedName>
</protein>
<evidence type="ECO:0000256" key="1">
    <source>
        <dbReference type="ARBA" id="ARBA00012787"/>
    </source>
</evidence>
<keyword evidence="3" id="KW-0413">Isomerase</keyword>
<dbReference type="CDD" id="cd02573">
    <property type="entry name" value="PseudoU_synth_EcTruB"/>
    <property type="match status" value="1"/>
</dbReference>
<feature type="domain" description="Pseudouridine synthase II N-terminal" evidence="4">
    <location>
        <begin position="23"/>
        <end position="175"/>
    </location>
</feature>
<evidence type="ECO:0000259" key="4">
    <source>
        <dbReference type="Pfam" id="PF01509"/>
    </source>
</evidence>
<dbReference type="InterPro" id="IPR015947">
    <property type="entry name" value="PUA-like_sf"/>
</dbReference>
<feature type="domain" description="tRNA pseudouridylate synthase B C-terminal" evidence="6">
    <location>
        <begin position="176"/>
        <end position="213"/>
    </location>
</feature>
<dbReference type="GO" id="GO:0006400">
    <property type="term" value="P:tRNA modification"/>
    <property type="evidence" value="ECO:0007669"/>
    <property type="project" value="TreeGrafter"/>
</dbReference>
<dbReference type="SUPFAM" id="SSF88697">
    <property type="entry name" value="PUA domain-like"/>
    <property type="match status" value="1"/>
</dbReference>
<dbReference type="InterPro" id="IPR015225">
    <property type="entry name" value="tRNA_psdUridine_synth_fam2_C"/>
</dbReference>
<name>A0A6J7KBL3_9ZZZZ</name>
<dbReference type="Pfam" id="PF16198">
    <property type="entry name" value="TruB_C_2"/>
    <property type="match status" value="1"/>
</dbReference>
<organism evidence="7">
    <name type="scientific">freshwater metagenome</name>
    <dbReference type="NCBI Taxonomy" id="449393"/>
    <lineage>
        <taxon>unclassified sequences</taxon>
        <taxon>metagenomes</taxon>
        <taxon>ecological metagenomes</taxon>
    </lineage>
</organism>
<dbReference type="EMBL" id="CAFBNP010000054">
    <property type="protein sequence ID" value="CAB4951642.1"/>
    <property type="molecule type" value="Genomic_DNA"/>
</dbReference>
<dbReference type="Pfam" id="PF01509">
    <property type="entry name" value="TruB_N"/>
    <property type="match status" value="1"/>
</dbReference>
<feature type="domain" description="tRNA pseudouridine synthase II TruB subfamily 2 C-terminal" evidence="5">
    <location>
        <begin position="228"/>
        <end position="279"/>
    </location>
</feature>
<dbReference type="Pfam" id="PF09142">
    <property type="entry name" value="TruB_C"/>
    <property type="match status" value="1"/>
</dbReference>
<reference evidence="7" key="1">
    <citation type="submission" date="2020-05" db="EMBL/GenBank/DDBJ databases">
        <authorList>
            <person name="Chiriac C."/>
            <person name="Salcher M."/>
            <person name="Ghai R."/>
            <person name="Kavagutti S V."/>
        </authorList>
    </citation>
    <scope>NUCLEOTIDE SEQUENCE</scope>
</reference>
<dbReference type="Gene3D" id="2.30.130.10">
    <property type="entry name" value="PUA domain"/>
    <property type="match status" value="1"/>
</dbReference>
<gene>
    <name evidence="7" type="ORF">UFOPK3828_00414</name>
</gene>
<dbReference type="GO" id="GO:0003723">
    <property type="term" value="F:RNA binding"/>
    <property type="evidence" value="ECO:0007669"/>
    <property type="project" value="InterPro"/>
</dbReference>
<dbReference type="EC" id="5.4.99.25" evidence="1"/>
<dbReference type="InterPro" id="IPR002501">
    <property type="entry name" value="PsdUridine_synth_N"/>
</dbReference>
<dbReference type="InterPro" id="IPR014780">
    <property type="entry name" value="tRNA_psdUridine_synth_TruB"/>
</dbReference>
<dbReference type="HAMAP" id="MF_01080">
    <property type="entry name" value="TruB_bact"/>
    <property type="match status" value="1"/>
</dbReference>
<evidence type="ECO:0000256" key="3">
    <source>
        <dbReference type="ARBA" id="ARBA00023235"/>
    </source>
</evidence>
<dbReference type="InterPro" id="IPR032819">
    <property type="entry name" value="TruB_C"/>
</dbReference>
<dbReference type="PANTHER" id="PTHR13767">
    <property type="entry name" value="TRNA-PSEUDOURIDINE SYNTHASE"/>
    <property type="match status" value="1"/>
</dbReference>
<dbReference type="PANTHER" id="PTHR13767:SF2">
    <property type="entry name" value="PSEUDOURIDYLATE SYNTHASE TRUB1"/>
    <property type="match status" value="1"/>
</dbReference>
<evidence type="ECO:0000259" key="6">
    <source>
        <dbReference type="Pfam" id="PF16198"/>
    </source>
</evidence>